<organism evidence="2 3">
    <name type="scientific">Isosphaera pallida (strain ATCC 43644 / DSM 9630 / IS1B)</name>
    <dbReference type="NCBI Taxonomy" id="575540"/>
    <lineage>
        <taxon>Bacteria</taxon>
        <taxon>Pseudomonadati</taxon>
        <taxon>Planctomycetota</taxon>
        <taxon>Planctomycetia</taxon>
        <taxon>Isosphaerales</taxon>
        <taxon>Isosphaeraceae</taxon>
        <taxon>Isosphaera</taxon>
    </lineage>
</organism>
<dbReference type="Pfam" id="PF06439">
    <property type="entry name" value="3keto-disac_hyd"/>
    <property type="match status" value="1"/>
</dbReference>
<sequence length="241" mass="26666">MNLRLSPASLALTAPILLVLPILMAAEPPRAFLDGKGPGWTTLTLDDFENVNCDPDTWSTRDDGVIFCTGTPVGVTRSKKTYTNFELSLEWRHLKSAGNSGIFLWTPEESLTNLKRDALPHGIECQILDHGYAERYEAQTGKKPDWFTTHGDVFPVGVSKMTPFPPVAPDGKRSFPSKNLSKGVNEWNHYYIRAINGEVRLWVNGEEVSGGTGCQPATGYLCLESEGSPIEFRNLSIRELP</sequence>
<evidence type="ECO:0000313" key="2">
    <source>
        <dbReference type="EMBL" id="ADV63778.1"/>
    </source>
</evidence>
<dbReference type="InParanoid" id="E8R4I3"/>
<feature type="domain" description="3-keto-alpha-glucoside-1,2-lyase/3-keto-2-hydroxy-glucal hydratase" evidence="1">
    <location>
        <begin position="34"/>
        <end position="238"/>
    </location>
</feature>
<dbReference type="OrthoDB" id="248448at2"/>
<dbReference type="KEGG" id="ipa:Isop_3216"/>
<dbReference type="HOGENOM" id="CLU_1114986_0_0_0"/>
<dbReference type="STRING" id="575540.Isop_3216"/>
<name>E8R4I3_ISOPI</name>
<dbReference type="Gene3D" id="2.60.120.560">
    <property type="entry name" value="Exo-inulinase, domain 1"/>
    <property type="match status" value="1"/>
</dbReference>
<dbReference type="InterPro" id="IPR010496">
    <property type="entry name" value="AL/BT2_dom"/>
</dbReference>
<dbReference type="AlphaFoldDB" id="E8R4I3"/>
<dbReference type="RefSeq" id="WP_013566066.1">
    <property type="nucleotide sequence ID" value="NC_014962.1"/>
</dbReference>
<dbReference type="EMBL" id="CP002353">
    <property type="protein sequence ID" value="ADV63778.1"/>
    <property type="molecule type" value="Genomic_DNA"/>
</dbReference>
<dbReference type="eggNOG" id="ENOG502Z8R6">
    <property type="taxonomic scope" value="Bacteria"/>
</dbReference>
<evidence type="ECO:0000259" key="1">
    <source>
        <dbReference type="Pfam" id="PF06439"/>
    </source>
</evidence>
<proteinExistence type="predicted"/>
<keyword evidence="3" id="KW-1185">Reference proteome</keyword>
<protein>
    <recommendedName>
        <fullName evidence="1">3-keto-alpha-glucoside-1,2-lyase/3-keto-2-hydroxy-glucal hydratase domain-containing protein</fullName>
    </recommendedName>
</protein>
<dbReference type="GO" id="GO:0016787">
    <property type="term" value="F:hydrolase activity"/>
    <property type="evidence" value="ECO:0007669"/>
    <property type="project" value="InterPro"/>
</dbReference>
<reference key="1">
    <citation type="submission" date="2010-11" db="EMBL/GenBank/DDBJ databases">
        <title>The complete sequence of chromosome of Isophaera pallida ATCC 43644.</title>
        <authorList>
            <consortium name="US DOE Joint Genome Institute (JGI-PGF)"/>
            <person name="Lucas S."/>
            <person name="Copeland A."/>
            <person name="Lapidus A."/>
            <person name="Bruce D."/>
            <person name="Goodwin L."/>
            <person name="Pitluck S."/>
            <person name="Kyrpides N."/>
            <person name="Mavromatis K."/>
            <person name="Pagani I."/>
            <person name="Ivanova N."/>
            <person name="Saunders E."/>
            <person name="Brettin T."/>
            <person name="Detter J.C."/>
            <person name="Han C."/>
            <person name="Tapia R."/>
            <person name="Land M."/>
            <person name="Hauser L."/>
            <person name="Markowitz V."/>
            <person name="Cheng J.-F."/>
            <person name="Hugenholtz P."/>
            <person name="Woyke T."/>
            <person name="Wu D."/>
            <person name="Eisen J.A."/>
        </authorList>
    </citation>
    <scope>NUCLEOTIDE SEQUENCE</scope>
    <source>
        <strain>ATCC 43644</strain>
    </source>
</reference>
<evidence type="ECO:0000313" key="3">
    <source>
        <dbReference type="Proteomes" id="UP000008631"/>
    </source>
</evidence>
<accession>E8R4I3</accession>
<dbReference type="Proteomes" id="UP000008631">
    <property type="component" value="Chromosome"/>
</dbReference>
<reference evidence="2 3" key="2">
    <citation type="journal article" date="2011" name="Stand. Genomic Sci.">
        <title>Complete genome sequence of Isosphaera pallida type strain (IS1B).</title>
        <authorList>
            <consortium name="US DOE Joint Genome Institute (JGI-PGF)"/>
            <person name="Goker M."/>
            <person name="Cleland D."/>
            <person name="Saunders E."/>
            <person name="Lapidus A."/>
            <person name="Nolan M."/>
            <person name="Lucas S."/>
            <person name="Hammon N."/>
            <person name="Deshpande S."/>
            <person name="Cheng J.F."/>
            <person name="Tapia R."/>
            <person name="Han C."/>
            <person name="Goodwin L."/>
            <person name="Pitluck S."/>
            <person name="Liolios K."/>
            <person name="Pagani I."/>
            <person name="Ivanova N."/>
            <person name="Mavromatis K."/>
            <person name="Pati A."/>
            <person name="Chen A."/>
            <person name="Palaniappan K."/>
            <person name="Land M."/>
            <person name="Hauser L."/>
            <person name="Chang Y.J."/>
            <person name="Jeffries C.D."/>
            <person name="Detter J.C."/>
            <person name="Beck B."/>
            <person name="Woyke T."/>
            <person name="Bristow J."/>
            <person name="Eisen J.A."/>
            <person name="Markowitz V."/>
            <person name="Hugenholtz P."/>
            <person name="Kyrpides N.C."/>
            <person name="Klenk H.P."/>
        </authorList>
    </citation>
    <scope>NUCLEOTIDE SEQUENCE [LARGE SCALE GENOMIC DNA]</scope>
    <source>
        <strain evidence="3">ATCC 43644 / DSM 9630 / IS1B</strain>
    </source>
</reference>
<gene>
    <name evidence="2" type="ordered locus">Isop_3216</name>
</gene>